<evidence type="ECO:0000313" key="3">
    <source>
        <dbReference type="Proteomes" id="UP001642484"/>
    </source>
</evidence>
<evidence type="ECO:0000313" key="1">
    <source>
        <dbReference type="EMBL" id="CAK9011004.1"/>
    </source>
</evidence>
<proteinExistence type="predicted"/>
<gene>
    <name evidence="1" type="ORF">CCMP2556_LOCUS10304</name>
    <name evidence="2" type="ORF">CCMP2556_LOCUS10319</name>
</gene>
<reference evidence="2 3" key="1">
    <citation type="submission" date="2024-02" db="EMBL/GenBank/DDBJ databases">
        <authorList>
            <person name="Chen Y."/>
            <person name="Shah S."/>
            <person name="Dougan E. K."/>
            <person name="Thang M."/>
            <person name="Chan C."/>
        </authorList>
    </citation>
    <scope>NUCLEOTIDE SEQUENCE [LARGE SCALE GENOMIC DNA]</scope>
</reference>
<organism evidence="2 3">
    <name type="scientific">Durusdinium trenchii</name>
    <dbReference type="NCBI Taxonomy" id="1381693"/>
    <lineage>
        <taxon>Eukaryota</taxon>
        <taxon>Sar</taxon>
        <taxon>Alveolata</taxon>
        <taxon>Dinophyceae</taxon>
        <taxon>Suessiales</taxon>
        <taxon>Symbiodiniaceae</taxon>
        <taxon>Durusdinium</taxon>
    </lineage>
</organism>
<accession>A0ABP0J9H2</accession>
<dbReference type="EMBL" id="CAXAMN010004781">
    <property type="protein sequence ID" value="CAK9011004.1"/>
    <property type="molecule type" value="Genomic_DNA"/>
</dbReference>
<comment type="caution">
    <text evidence="2">The sequence shown here is derived from an EMBL/GenBank/DDBJ whole genome shotgun (WGS) entry which is preliminary data.</text>
</comment>
<dbReference type="Proteomes" id="UP001642484">
    <property type="component" value="Unassembled WGS sequence"/>
</dbReference>
<sequence>MLPGCPGYREMEQLAIAHRAKSDKESVFIQQVVNIGGTLPIPLKELCLETNGKKHYCLEVRAVAEYVLGRYPQKLLAGFSADDFACFQSLLEEYWQCYKKIYQEHPVFEDHKQELGRCIPIKLHSDEGTGLRKTAVYQFSWGPILSDGFERGNSVLDELCSHLAAQAASMYREGLETPWFGKLYFVWCAHEGDLPAQARAYHCKRNFNCVPNPMCVWCSADDSNVPYTDFRQQALWRTTLGDERPWTNPSPLTEIPGARSEQFLSKDLFHICHLGIVRGFVINLICYLVHAGHFDSDLEEGGSIPAGLEQAYREFRNFCRRIRETPMVKHFTRENLSWTSQHKYPECSFKGSDTRLLLLFLINFLEGPDIALDDVMADAFLCAKSIQDFLSLVFSVRNPFLDRADALESLALLNLWSEKYYHCARKCYDRGLCFFSLTPKYHYLMHVAFDVQKQLGVFDSSGLNRILNPALFSTQMAEDHVGRSSRCAICAPCNYL</sequence>
<name>A0ABP0J9H2_9DINO</name>
<dbReference type="EMBL" id="CAXAMN010004792">
    <property type="protein sequence ID" value="CAK9011038.1"/>
    <property type="molecule type" value="Genomic_DNA"/>
</dbReference>
<protein>
    <submittedName>
        <fullName evidence="2">Uncharacterized protein</fullName>
    </submittedName>
</protein>
<keyword evidence="3" id="KW-1185">Reference proteome</keyword>
<evidence type="ECO:0000313" key="2">
    <source>
        <dbReference type="EMBL" id="CAK9011038.1"/>
    </source>
</evidence>